<organism evidence="1 2">
    <name type="scientific">Candidatus Nitrotoga fabula</name>
    <dbReference type="NCBI Taxonomy" id="2182327"/>
    <lineage>
        <taxon>Bacteria</taxon>
        <taxon>Pseudomonadati</taxon>
        <taxon>Pseudomonadota</taxon>
        <taxon>Betaproteobacteria</taxon>
        <taxon>Nitrosomonadales</taxon>
        <taxon>Gallionellaceae</taxon>
        <taxon>Candidatus Nitrotoga</taxon>
    </lineage>
</organism>
<accession>A0A916BEJ1</accession>
<dbReference type="EMBL" id="CAJNBL010000030">
    <property type="protein sequence ID" value="CAE6726891.1"/>
    <property type="molecule type" value="Genomic_DNA"/>
</dbReference>
<dbReference type="Proteomes" id="UP000675882">
    <property type="component" value="Unassembled WGS sequence"/>
</dbReference>
<evidence type="ECO:0000313" key="1">
    <source>
        <dbReference type="EMBL" id="CAE6726891.1"/>
    </source>
</evidence>
<comment type="caution">
    <text evidence="1">The sequence shown here is derived from an EMBL/GenBank/DDBJ whole genome shotgun (WGS) entry which is preliminary data.</text>
</comment>
<name>A0A916BEJ1_9PROT</name>
<evidence type="ECO:0000313" key="2">
    <source>
        <dbReference type="Proteomes" id="UP000675882"/>
    </source>
</evidence>
<proteinExistence type="predicted"/>
<dbReference type="AlphaFoldDB" id="A0A916BEJ1"/>
<protein>
    <submittedName>
        <fullName evidence="1">Uncharacterized protein</fullName>
    </submittedName>
</protein>
<reference evidence="1" key="1">
    <citation type="submission" date="2021-02" db="EMBL/GenBank/DDBJ databases">
        <authorList>
            <person name="Han P."/>
        </authorList>
    </citation>
    <scope>NUCLEOTIDE SEQUENCE</scope>
    <source>
        <strain evidence="1">Candidatus Nitrotoga sp. ZN8</strain>
    </source>
</reference>
<keyword evidence="2" id="KW-1185">Reference proteome</keyword>
<gene>
    <name evidence="1" type="ORF">NTGZN8_360008</name>
</gene>
<sequence length="70" mass="8413">MELLDRRNIQNFLLNIETARMCIYERGKLVFFNFGLVAIRLKFNISASFRVKLFSRVWKQENIRFLDIGV</sequence>